<dbReference type="PANTHER" id="PTHR45742:SF8">
    <property type="entry name" value="FLOCCULATION PROTEIN FLO11"/>
    <property type="match status" value="1"/>
</dbReference>
<comment type="subcellular location">
    <subcellularLocation>
        <location evidence="1">Secreted</location>
    </subcellularLocation>
</comment>
<dbReference type="AlphaFoldDB" id="A0A913YHK5"/>
<reference evidence="7" key="1">
    <citation type="submission" date="2022-11" db="UniProtKB">
        <authorList>
            <consortium name="EnsemblMetazoa"/>
        </authorList>
    </citation>
    <scope>IDENTIFICATION</scope>
</reference>
<dbReference type="EnsemblMetazoa" id="XM_028658090.1">
    <property type="protein sequence ID" value="XP_028513891.1"/>
    <property type="gene ID" value="LOC110235741"/>
</dbReference>
<name>A0A913YHK5_EXADI</name>
<evidence type="ECO:0000256" key="1">
    <source>
        <dbReference type="ARBA" id="ARBA00004613"/>
    </source>
</evidence>
<dbReference type="Pfam" id="PF01823">
    <property type="entry name" value="MACPF"/>
    <property type="match status" value="1"/>
</dbReference>
<evidence type="ECO:0000256" key="4">
    <source>
        <dbReference type="ARBA" id="ARBA00023157"/>
    </source>
</evidence>
<evidence type="ECO:0000313" key="7">
    <source>
        <dbReference type="EnsemblMetazoa" id="XP_028513891.1"/>
    </source>
</evidence>
<dbReference type="GeneID" id="110235741"/>
<feature type="domain" description="MACPF" evidence="6">
    <location>
        <begin position="57"/>
        <end position="377"/>
    </location>
</feature>
<keyword evidence="4" id="KW-1015">Disulfide bond</keyword>
<accession>A0A913YHK5</accession>
<dbReference type="RefSeq" id="XP_028513891.1">
    <property type="nucleotide sequence ID" value="XM_028658090.1"/>
</dbReference>
<feature type="signal peptide" evidence="5">
    <location>
        <begin position="1"/>
        <end position="37"/>
    </location>
</feature>
<evidence type="ECO:0000256" key="5">
    <source>
        <dbReference type="SAM" id="SignalP"/>
    </source>
</evidence>
<protein>
    <recommendedName>
        <fullName evidence="6">MACPF domain-containing protein</fullName>
    </recommendedName>
</protein>
<organism evidence="7 8">
    <name type="scientific">Exaiptasia diaphana</name>
    <name type="common">Tropical sea anemone</name>
    <name type="synonym">Aiptasia pulchella</name>
    <dbReference type="NCBI Taxonomy" id="2652724"/>
    <lineage>
        <taxon>Eukaryota</taxon>
        <taxon>Metazoa</taxon>
        <taxon>Cnidaria</taxon>
        <taxon>Anthozoa</taxon>
        <taxon>Hexacorallia</taxon>
        <taxon>Actiniaria</taxon>
        <taxon>Aiptasiidae</taxon>
        <taxon>Exaiptasia</taxon>
    </lineage>
</organism>
<dbReference type="GO" id="GO:0031640">
    <property type="term" value="P:killing of cells of another organism"/>
    <property type="evidence" value="ECO:0007669"/>
    <property type="project" value="UniProtKB-KW"/>
</dbReference>
<dbReference type="Proteomes" id="UP000887567">
    <property type="component" value="Unplaced"/>
</dbReference>
<proteinExistence type="predicted"/>
<dbReference type="OMA" id="FLGHTIM"/>
<sequence>MIGFKSDGFFLGHTIMRLHFKTTTILLLLLFAVVVQCGTVEDDPHHQPQFDPAEEKPEKIEIKAEPSVTSRGALGQGFEIHKEDLLTKQFKGTGAKIFEDLPMDECTKTDKLGAIQKDDSFYSSTESLYNSISTNTKVSGSLKGTYTLGASVDAVTNNIASSETEVQGLSLNIRAYSLSSALKKDCINKKSLVKDLVEAFEALPSKVDQPWKITSWKQYKVFLSKYGSHFVKESISGSSIYQYVFAKSDKKFSQKDFTVKACVSLAGPTQAGKAEVSACAGVTKKDIEKSSSQSMTKKLVVRGGKLETRAELTGELKAEQIKKFLKEAETDPSPIQYYFYPIWELLKVRYVGKEQYAKAANLEQFYKGFLHFGCTYKKTSNGKEIQKFDLAEESDPESPTYVCKLGPEGCHVDDDCHYKDAFWCACYGDSCLRYKDTQLKAGGIKKEAYAYKSGTRWGWQGCQRKVFSCYCSDPRKNWETSWRGEDLDNALRDVHSMLLEKNRRDQAKRHRLHR</sequence>
<keyword evidence="3" id="KW-0204">Cytolysis</keyword>
<keyword evidence="8" id="KW-1185">Reference proteome</keyword>
<feature type="chain" id="PRO_5036857189" description="MACPF domain-containing protein" evidence="5">
    <location>
        <begin position="38"/>
        <end position="514"/>
    </location>
</feature>
<evidence type="ECO:0000259" key="6">
    <source>
        <dbReference type="PROSITE" id="PS51412"/>
    </source>
</evidence>
<evidence type="ECO:0000256" key="2">
    <source>
        <dbReference type="ARBA" id="ARBA00022525"/>
    </source>
</evidence>
<dbReference type="PANTHER" id="PTHR45742">
    <property type="entry name" value="COMPLEMENT COMPONENT C6"/>
    <property type="match status" value="1"/>
</dbReference>
<evidence type="ECO:0000256" key="3">
    <source>
        <dbReference type="ARBA" id="ARBA00022852"/>
    </source>
</evidence>
<keyword evidence="2" id="KW-0964">Secreted</keyword>
<keyword evidence="5" id="KW-0732">Signal</keyword>
<dbReference type="OrthoDB" id="5948066at2759"/>
<dbReference type="InterPro" id="IPR020864">
    <property type="entry name" value="MACPF"/>
</dbReference>
<dbReference type="PROSITE" id="PS51412">
    <property type="entry name" value="MACPF_2"/>
    <property type="match status" value="1"/>
</dbReference>
<dbReference type="GO" id="GO:0005576">
    <property type="term" value="C:extracellular region"/>
    <property type="evidence" value="ECO:0007669"/>
    <property type="project" value="UniProtKB-SubCell"/>
</dbReference>
<evidence type="ECO:0000313" key="8">
    <source>
        <dbReference type="Proteomes" id="UP000887567"/>
    </source>
</evidence>